<proteinExistence type="inferred from homology"/>
<dbReference type="Pfam" id="PF00501">
    <property type="entry name" value="AMP-binding"/>
    <property type="match status" value="1"/>
</dbReference>
<evidence type="ECO:0000313" key="4">
    <source>
        <dbReference type="EMBL" id="MEA9358540.1"/>
    </source>
</evidence>
<dbReference type="Pfam" id="PF12697">
    <property type="entry name" value="Abhydrolase_6"/>
    <property type="match status" value="1"/>
</dbReference>
<dbReference type="Gene3D" id="3.40.50.1820">
    <property type="entry name" value="alpha/beta hydrolase"/>
    <property type="match status" value="1"/>
</dbReference>
<dbReference type="EMBL" id="JAYGJQ010000003">
    <property type="protein sequence ID" value="MEA9358540.1"/>
    <property type="molecule type" value="Genomic_DNA"/>
</dbReference>
<evidence type="ECO:0000259" key="3">
    <source>
        <dbReference type="Pfam" id="PF12697"/>
    </source>
</evidence>
<dbReference type="InterPro" id="IPR045851">
    <property type="entry name" value="AMP-bd_C_sf"/>
</dbReference>
<dbReference type="PANTHER" id="PTHR43201">
    <property type="entry name" value="ACYL-COA SYNTHETASE"/>
    <property type="match status" value="1"/>
</dbReference>
<dbReference type="Gene3D" id="3.30.300.30">
    <property type="match status" value="1"/>
</dbReference>
<organism evidence="4 5">
    <name type="scientific">Bacteriovorax antarcticus</name>
    <dbReference type="NCBI Taxonomy" id="3088717"/>
    <lineage>
        <taxon>Bacteria</taxon>
        <taxon>Pseudomonadati</taxon>
        <taxon>Bdellovibrionota</taxon>
        <taxon>Bacteriovoracia</taxon>
        <taxon>Bacteriovoracales</taxon>
        <taxon>Bacteriovoracaceae</taxon>
        <taxon>Bacteriovorax</taxon>
    </lineage>
</organism>
<dbReference type="InterPro" id="IPR042099">
    <property type="entry name" value="ANL_N_sf"/>
</dbReference>
<accession>A0ABU5VZN5</accession>
<dbReference type="PROSITE" id="PS00455">
    <property type="entry name" value="AMP_BINDING"/>
    <property type="match status" value="1"/>
</dbReference>
<dbReference type="PANTHER" id="PTHR43201:SF8">
    <property type="entry name" value="ACYL-COA SYNTHETASE FAMILY MEMBER 3"/>
    <property type="match status" value="1"/>
</dbReference>
<dbReference type="Proteomes" id="UP001302274">
    <property type="component" value="Unassembled WGS sequence"/>
</dbReference>
<dbReference type="GO" id="GO:0016787">
    <property type="term" value="F:hydrolase activity"/>
    <property type="evidence" value="ECO:0007669"/>
    <property type="project" value="UniProtKB-KW"/>
</dbReference>
<reference evidence="4 5" key="1">
    <citation type="submission" date="2023-11" db="EMBL/GenBank/DDBJ databases">
        <title>A Novel Polar Bacteriovorax (B. antarcticus) Isolated from the Biocrust in Antarctica.</title>
        <authorList>
            <person name="Mun W."/>
            <person name="Choi S.Y."/>
            <person name="Mitchell R.J."/>
        </authorList>
    </citation>
    <scope>NUCLEOTIDE SEQUENCE [LARGE SCALE GENOMIC DNA]</scope>
    <source>
        <strain evidence="4 5">PP10</strain>
    </source>
</reference>
<dbReference type="RefSeq" id="WP_323578996.1">
    <property type="nucleotide sequence ID" value="NZ_JAYGJQ010000003.1"/>
</dbReference>
<evidence type="ECO:0000256" key="1">
    <source>
        <dbReference type="ARBA" id="ARBA00006432"/>
    </source>
</evidence>
<dbReference type="InterPro" id="IPR000073">
    <property type="entry name" value="AB_hydrolase_1"/>
</dbReference>
<comment type="caution">
    <text evidence="4">The sequence shown here is derived from an EMBL/GenBank/DDBJ whole genome shotgun (WGS) entry which is preliminary data.</text>
</comment>
<keyword evidence="5" id="KW-1185">Reference proteome</keyword>
<evidence type="ECO:0000313" key="5">
    <source>
        <dbReference type="Proteomes" id="UP001302274"/>
    </source>
</evidence>
<feature type="domain" description="AMP-dependent synthetase/ligase" evidence="2">
    <location>
        <begin position="105"/>
        <end position="274"/>
    </location>
</feature>
<dbReference type="SUPFAM" id="SSF56801">
    <property type="entry name" value="Acetyl-CoA synthetase-like"/>
    <property type="match status" value="1"/>
</dbReference>
<dbReference type="InterPro" id="IPR000873">
    <property type="entry name" value="AMP-dep_synth/lig_dom"/>
</dbReference>
<keyword evidence="4" id="KW-0378">Hydrolase</keyword>
<dbReference type="Gene3D" id="3.40.50.12780">
    <property type="entry name" value="N-terminal domain of ligase-like"/>
    <property type="match status" value="1"/>
</dbReference>
<gene>
    <name evidence="4" type="ORF">SHI21_20050</name>
</gene>
<name>A0ABU5VZN5_9BACT</name>
<protein>
    <submittedName>
        <fullName evidence="4">Alpha/beta fold hydrolase</fullName>
    </submittedName>
</protein>
<feature type="domain" description="AB hydrolase-1" evidence="3">
    <location>
        <begin position="448"/>
        <end position="673"/>
    </location>
</feature>
<dbReference type="InterPro" id="IPR029058">
    <property type="entry name" value="AB_hydrolase_fold"/>
</dbReference>
<evidence type="ECO:0000259" key="2">
    <source>
        <dbReference type="Pfam" id="PF00501"/>
    </source>
</evidence>
<dbReference type="InterPro" id="IPR020845">
    <property type="entry name" value="AMP-binding_CS"/>
</dbReference>
<dbReference type="SUPFAM" id="SSF53474">
    <property type="entry name" value="alpha/beta-Hydrolases"/>
    <property type="match status" value="1"/>
</dbReference>
<sequence>MEPFSFAKFCAHILEDESLGARTFYKDQNQNYSYKDLMGAVMAQIEVFKNSENKFSALKMESSYNLFVHLLAGSFTQTDLLIISSKEPAAAVTGYQKNIPFTNVITDHDLKPSATSTLPLEVDMNRPAFFILSSGSSGPSKAIGLSLNNVYHSAKSIINFFEMKSCDTTFLNLPHHHIGGLMILWRAFFSHSSVTTNENDEYQFISLVPLQLQRFLQIPEKKKKLSDCRGVLIGGAPLDNRLKDLAFNEKISIYETYGMSETSSLVMLNGIPLEGQTVKLDSESNFLIKGPTLSPNAPVDSEGFFHTKDMGSVDANGIFSFKQRRDILYKSAGELIDPLVIEDKVKLLPWITMAVVVPIAHPEWTWASALVYQTNDSTKSFENIKTHLRNELHPHLIPKYFYEAPKDLVADGMKPKRFEISQWAQVKYFQDLLHYLYIPATNAKKLMVFFHGFMEDHTDMIPLMDSHQDISYLFIDLPGHGKTNVTNFKSREQAFSTIASLINFLRKDLELVLYGYSMGGRIALELSTQYLKPELLILESSHFGLADKEDKSARFASDLKLLATPNLNLLEFFTNWYKNPIFSNYNQSHNYHTDIEKKLAHNPSQWQSSLEFFSPGAMPLMQSDVLAKVADLKIVGIVGSGDEKYKNHFLDMKTKLPHFQYNEIAGAGHNPHKTHLSEIKMILRGLI</sequence>
<comment type="similarity">
    <text evidence="1">Belongs to the ATP-dependent AMP-binding enzyme family.</text>
</comment>